<sequence>MVRLDKVRREKGCETLASVLREQILSGEVPSGELLPNERELGDQSGLSRGSVREAMRILETQGLITTTVGRNQGRRAVRPGTDLVRNSLDFFIRGQRIPFTSLMETFETLAPNISALAAEHRTQQDIDALVRERESFKVTLGARRFMEANIVWHCVVARASHNPLLSALYEGLCPSLLDPHVSGFTSKEIRTAALRAVGRIQEAIIDGDADAARRKMLSHVQAYRKMVEPIAPRTIKLKPAGEKN</sequence>
<protein>
    <submittedName>
        <fullName evidence="5">GntR family transcriptional regulator</fullName>
    </submittedName>
</protein>
<dbReference type="Gene3D" id="1.20.120.530">
    <property type="entry name" value="GntR ligand-binding domain-like"/>
    <property type="match status" value="1"/>
</dbReference>
<comment type="caution">
    <text evidence="5">The sequence shown here is derived from an EMBL/GenBank/DDBJ whole genome shotgun (WGS) entry which is preliminary data.</text>
</comment>
<name>A0A918PAS7_9SPHN</name>
<dbReference type="SMART" id="SM00895">
    <property type="entry name" value="FCD"/>
    <property type="match status" value="1"/>
</dbReference>
<dbReference type="PRINTS" id="PR00035">
    <property type="entry name" value="HTHGNTR"/>
</dbReference>
<dbReference type="PANTHER" id="PTHR43537">
    <property type="entry name" value="TRANSCRIPTIONAL REGULATOR, GNTR FAMILY"/>
    <property type="match status" value="1"/>
</dbReference>
<dbReference type="InterPro" id="IPR036388">
    <property type="entry name" value="WH-like_DNA-bd_sf"/>
</dbReference>
<gene>
    <name evidence="5" type="ORF">GCM10011614_05240</name>
</gene>
<dbReference type="CDD" id="cd07377">
    <property type="entry name" value="WHTH_GntR"/>
    <property type="match status" value="1"/>
</dbReference>
<dbReference type="GO" id="GO:0003677">
    <property type="term" value="F:DNA binding"/>
    <property type="evidence" value="ECO:0007669"/>
    <property type="project" value="UniProtKB-KW"/>
</dbReference>
<dbReference type="PANTHER" id="PTHR43537:SF5">
    <property type="entry name" value="UXU OPERON TRANSCRIPTIONAL REGULATOR"/>
    <property type="match status" value="1"/>
</dbReference>
<accession>A0A918PAS7</accession>
<dbReference type="InterPro" id="IPR036390">
    <property type="entry name" value="WH_DNA-bd_sf"/>
</dbReference>
<reference evidence="5" key="1">
    <citation type="journal article" date="2014" name="Int. J. Syst. Evol. Microbiol.">
        <title>Complete genome sequence of Corynebacterium casei LMG S-19264T (=DSM 44701T), isolated from a smear-ripened cheese.</title>
        <authorList>
            <consortium name="US DOE Joint Genome Institute (JGI-PGF)"/>
            <person name="Walter F."/>
            <person name="Albersmeier A."/>
            <person name="Kalinowski J."/>
            <person name="Ruckert C."/>
        </authorList>
    </citation>
    <scope>NUCLEOTIDE SEQUENCE</scope>
    <source>
        <strain evidence="5">KCTC 32255</strain>
    </source>
</reference>
<dbReference type="Pfam" id="PF07729">
    <property type="entry name" value="FCD"/>
    <property type="match status" value="1"/>
</dbReference>
<keyword evidence="2" id="KW-0238">DNA-binding</keyword>
<dbReference type="GO" id="GO:0003700">
    <property type="term" value="F:DNA-binding transcription factor activity"/>
    <property type="evidence" value="ECO:0007669"/>
    <property type="project" value="InterPro"/>
</dbReference>
<evidence type="ECO:0000256" key="1">
    <source>
        <dbReference type="ARBA" id="ARBA00023015"/>
    </source>
</evidence>
<dbReference type="SUPFAM" id="SSF46785">
    <property type="entry name" value="Winged helix' DNA-binding domain"/>
    <property type="match status" value="1"/>
</dbReference>
<dbReference type="SUPFAM" id="SSF48008">
    <property type="entry name" value="GntR ligand-binding domain-like"/>
    <property type="match status" value="1"/>
</dbReference>
<keyword evidence="3" id="KW-0804">Transcription</keyword>
<evidence type="ECO:0000256" key="3">
    <source>
        <dbReference type="ARBA" id="ARBA00023163"/>
    </source>
</evidence>
<dbReference type="InterPro" id="IPR008920">
    <property type="entry name" value="TF_FadR/GntR_C"/>
</dbReference>
<dbReference type="Pfam" id="PF00392">
    <property type="entry name" value="GntR"/>
    <property type="match status" value="1"/>
</dbReference>
<evidence type="ECO:0000313" key="5">
    <source>
        <dbReference type="EMBL" id="GGY93236.1"/>
    </source>
</evidence>
<dbReference type="Gene3D" id="1.10.10.10">
    <property type="entry name" value="Winged helix-like DNA-binding domain superfamily/Winged helix DNA-binding domain"/>
    <property type="match status" value="1"/>
</dbReference>
<evidence type="ECO:0000259" key="4">
    <source>
        <dbReference type="PROSITE" id="PS50949"/>
    </source>
</evidence>
<evidence type="ECO:0000256" key="2">
    <source>
        <dbReference type="ARBA" id="ARBA00023125"/>
    </source>
</evidence>
<dbReference type="PROSITE" id="PS50949">
    <property type="entry name" value="HTH_GNTR"/>
    <property type="match status" value="1"/>
</dbReference>
<proteinExistence type="predicted"/>
<dbReference type="RefSeq" id="WP_189619511.1">
    <property type="nucleotide sequence ID" value="NZ_BMZA01000001.1"/>
</dbReference>
<dbReference type="SMART" id="SM00345">
    <property type="entry name" value="HTH_GNTR"/>
    <property type="match status" value="1"/>
</dbReference>
<dbReference type="AlphaFoldDB" id="A0A918PAS7"/>
<feature type="domain" description="HTH gntR-type" evidence="4">
    <location>
        <begin position="10"/>
        <end position="80"/>
    </location>
</feature>
<dbReference type="InterPro" id="IPR000524">
    <property type="entry name" value="Tscrpt_reg_HTH_GntR"/>
</dbReference>
<dbReference type="Proteomes" id="UP000648075">
    <property type="component" value="Unassembled WGS sequence"/>
</dbReference>
<keyword evidence="1" id="KW-0805">Transcription regulation</keyword>
<evidence type="ECO:0000313" key="6">
    <source>
        <dbReference type="Proteomes" id="UP000648075"/>
    </source>
</evidence>
<keyword evidence="6" id="KW-1185">Reference proteome</keyword>
<reference evidence="5" key="2">
    <citation type="submission" date="2020-09" db="EMBL/GenBank/DDBJ databases">
        <authorList>
            <person name="Sun Q."/>
            <person name="Kim S."/>
        </authorList>
    </citation>
    <scope>NUCLEOTIDE SEQUENCE</scope>
    <source>
        <strain evidence="5">KCTC 32255</strain>
    </source>
</reference>
<dbReference type="EMBL" id="BMZA01000001">
    <property type="protein sequence ID" value="GGY93236.1"/>
    <property type="molecule type" value="Genomic_DNA"/>
</dbReference>
<dbReference type="InterPro" id="IPR011711">
    <property type="entry name" value="GntR_C"/>
</dbReference>
<organism evidence="5 6">
    <name type="scientific">Novosphingobium colocasiae</name>
    <dbReference type="NCBI Taxonomy" id="1256513"/>
    <lineage>
        <taxon>Bacteria</taxon>
        <taxon>Pseudomonadati</taxon>
        <taxon>Pseudomonadota</taxon>
        <taxon>Alphaproteobacteria</taxon>
        <taxon>Sphingomonadales</taxon>
        <taxon>Sphingomonadaceae</taxon>
        <taxon>Novosphingobium</taxon>
    </lineage>
</organism>